<organism evidence="1 2">
    <name type="scientific">Acidithiobacillus ferrooxidans</name>
    <name type="common">Thiobacillus ferrooxidans</name>
    <dbReference type="NCBI Taxonomy" id="920"/>
    <lineage>
        <taxon>Bacteria</taxon>
        <taxon>Pseudomonadati</taxon>
        <taxon>Pseudomonadota</taxon>
        <taxon>Acidithiobacillia</taxon>
        <taxon>Acidithiobacillales</taxon>
        <taxon>Acidithiobacillaceae</taxon>
        <taxon>Acidithiobacillus</taxon>
    </lineage>
</organism>
<name>A0A179BNW5_ACIFR</name>
<keyword evidence="2" id="KW-1185">Reference proteome</keyword>
<dbReference type="RefSeq" id="WP_064217742.1">
    <property type="nucleotide sequence ID" value="NZ_LVXZ01000006.1"/>
</dbReference>
<evidence type="ECO:0000313" key="2">
    <source>
        <dbReference type="Proteomes" id="UP000078302"/>
    </source>
</evidence>
<dbReference type="Proteomes" id="UP000078302">
    <property type="component" value="Unassembled WGS sequence"/>
</dbReference>
<dbReference type="AlphaFoldDB" id="A0A179BNW5"/>
<comment type="caution">
    <text evidence="1">The sequence shown here is derived from an EMBL/GenBank/DDBJ whole genome shotgun (WGS) entry which is preliminary data.</text>
</comment>
<reference evidence="1 2" key="1">
    <citation type="submission" date="2016-04" db="EMBL/GenBank/DDBJ databases">
        <title>Acidithiobacillus ferrooxidans genome sequencing and assembly.</title>
        <authorList>
            <person name="Zhou Z."/>
        </authorList>
    </citation>
    <scope>NUCLEOTIDE SEQUENCE [LARGE SCALE GENOMIC DNA]</scope>
    <source>
        <strain evidence="1 2">BY0502</strain>
    </source>
</reference>
<accession>A0A179BNW5</accession>
<evidence type="ECO:0000313" key="1">
    <source>
        <dbReference type="EMBL" id="OAP93438.1"/>
    </source>
</evidence>
<protein>
    <submittedName>
        <fullName evidence="1">Uncharacterized protein</fullName>
    </submittedName>
</protein>
<proteinExistence type="predicted"/>
<sequence>MATPSEVKKIAAAFQISESSALLRLKRAIEGIEPLKARAGRGEPPTLDDVEVKLYGLLSLSRVQLQKLKRKLNMSTDSQ</sequence>
<gene>
    <name evidence="1" type="ORF">A4H96_00400</name>
</gene>
<dbReference type="EMBL" id="LVXZ01000006">
    <property type="protein sequence ID" value="OAP93438.1"/>
    <property type="molecule type" value="Genomic_DNA"/>
</dbReference>